<reference evidence="2 3" key="1">
    <citation type="submission" date="2017-07" db="EMBL/GenBank/DDBJ databases">
        <title>Leptospira spp. isolated from tropical soils.</title>
        <authorList>
            <person name="Thibeaux R."/>
            <person name="Iraola G."/>
            <person name="Ferres I."/>
            <person name="Bierque E."/>
            <person name="Girault D."/>
            <person name="Soupe-Gilbert M.-E."/>
            <person name="Picardeau M."/>
            <person name="Goarant C."/>
        </authorList>
    </citation>
    <scope>NUCLEOTIDE SEQUENCE [LARGE SCALE GENOMIC DNA]</scope>
    <source>
        <strain evidence="2 3">FH2-C-A2</strain>
    </source>
</reference>
<feature type="transmembrane region" description="Helical" evidence="1">
    <location>
        <begin position="38"/>
        <end position="56"/>
    </location>
</feature>
<dbReference type="RefSeq" id="WP_100759084.1">
    <property type="nucleotide sequence ID" value="NZ_NPDT01000004.1"/>
</dbReference>
<accession>A0A2M9ZB06</accession>
<dbReference type="AlphaFoldDB" id="A0A2M9ZB06"/>
<evidence type="ECO:0000313" key="2">
    <source>
        <dbReference type="EMBL" id="PJZ65626.1"/>
    </source>
</evidence>
<name>A0A2M9ZB06_9LEPT</name>
<keyword evidence="1" id="KW-0812">Transmembrane</keyword>
<gene>
    <name evidence="2" type="ORF">CH371_11900</name>
</gene>
<evidence type="ECO:0000256" key="1">
    <source>
        <dbReference type="SAM" id="Phobius"/>
    </source>
</evidence>
<dbReference type="EMBL" id="NPDT01000004">
    <property type="protein sequence ID" value="PJZ65626.1"/>
    <property type="molecule type" value="Genomic_DNA"/>
</dbReference>
<dbReference type="Proteomes" id="UP000231912">
    <property type="component" value="Unassembled WGS sequence"/>
</dbReference>
<keyword evidence="1" id="KW-0472">Membrane</keyword>
<feature type="transmembrane region" description="Helical" evidence="1">
    <location>
        <begin position="76"/>
        <end position="101"/>
    </location>
</feature>
<keyword evidence="1" id="KW-1133">Transmembrane helix</keyword>
<feature type="transmembrane region" description="Helical" evidence="1">
    <location>
        <begin position="113"/>
        <end position="132"/>
    </location>
</feature>
<evidence type="ECO:0000313" key="3">
    <source>
        <dbReference type="Proteomes" id="UP000231912"/>
    </source>
</evidence>
<feature type="transmembrane region" description="Helical" evidence="1">
    <location>
        <begin position="14"/>
        <end position="31"/>
    </location>
</feature>
<sequence length="154" mass="18164">MFLAQAAPSFLDQIVFPIFLLWFVGLTLVLIRNDIEIIWKIATFFVFVFYFFQFFPELKESYGRLSKSYPTEILNWFYGVPRAVYFFLLFVWPIAVIRMYYTASPTLANLTAKMLVGATLVYWILFLAYHQFSVPVDDFLRVKFVDWITITGGK</sequence>
<proteinExistence type="predicted"/>
<comment type="caution">
    <text evidence="2">The sequence shown here is derived from an EMBL/GenBank/DDBJ whole genome shotgun (WGS) entry which is preliminary data.</text>
</comment>
<protein>
    <submittedName>
        <fullName evidence="2">Uncharacterized protein</fullName>
    </submittedName>
</protein>
<organism evidence="2 3">
    <name type="scientific">Leptospira wolffii</name>
    <dbReference type="NCBI Taxonomy" id="409998"/>
    <lineage>
        <taxon>Bacteria</taxon>
        <taxon>Pseudomonadati</taxon>
        <taxon>Spirochaetota</taxon>
        <taxon>Spirochaetia</taxon>
        <taxon>Leptospirales</taxon>
        <taxon>Leptospiraceae</taxon>
        <taxon>Leptospira</taxon>
    </lineage>
</organism>